<dbReference type="EMBL" id="BLYJ01000043">
    <property type="protein sequence ID" value="GFO89343.1"/>
    <property type="molecule type" value="Genomic_DNA"/>
</dbReference>
<evidence type="ECO:0000313" key="2">
    <source>
        <dbReference type="Proteomes" id="UP000620147"/>
    </source>
</evidence>
<comment type="caution">
    <text evidence="1">The sequence shown here is derived from an EMBL/GenBank/DDBJ whole genome shotgun (WGS) entry which is preliminary data.</text>
</comment>
<dbReference type="RefSeq" id="WP_243184023.1">
    <property type="nucleotide sequence ID" value="NZ_BLYJ01000043.1"/>
</dbReference>
<evidence type="ECO:0008006" key="3">
    <source>
        <dbReference type="Google" id="ProtNLM"/>
    </source>
</evidence>
<evidence type="ECO:0000313" key="1">
    <source>
        <dbReference type="EMBL" id="GFO89343.1"/>
    </source>
</evidence>
<proteinExistence type="predicted"/>
<organism evidence="1 2">
    <name type="scientific">Butyricicoccus faecihominis</name>
    <dbReference type="NCBI Taxonomy" id="1712515"/>
    <lineage>
        <taxon>Bacteria</taxon>
        <taxon>Bacillati</taxon>
        <taxon>Bacillota</taxon>
        <taxon>Clostridia</taxon>
        <taxon>Eubacteriales</taxon>
        <taxon>Butyricicoccaceae</taxon>
        <taxon>Butyricicoccus</taxon>
    </lineage>
</organism>
<name>A0ABQ1E361_9FIRM</name>
<accession>A0ABQ1E361</accession>
<keyword evidence="2" id="KW-1185">Reference proteome</keyword>
<gene>
    <name evidence="1" type="ORF">BUFA31_25070</name>
</gene>
<dbReference type="Proteomes" id="UP000620147">
    <property type="component" value="Unassembled WGS sequence"/>
</dbReference>
<sequence length="80" mass="9017">MAESFTAQLIRRFQIEQKKNDHGGVYAFAQRTLAYHSNRIEGSTLTEKQTASLFDTGTLTSEDALIRAKDINDRPLSDVQ</sequence>
<reference evidence="1 2" key="1">
    <citation type="submission" date="2020-06" db="EMBL/GenBank/DDBJ databases">
        <title>Characterization of fructooligosaccharide metabolism and fructooligosaccharide-degrading enzymes in human commensal butyrate producers.</title>
        <authorList>
            <person name="Tanno H."/>
            <person name="Fujii T."/>
            <person name="Hirano K."/>
            <person name="Maeno S."/>
            <person name="Tonozuka T."/>
            <person name="Sakamoto M."/>
            <person name="Ohkuma M."/>
            <person name="Tochio T."/>
            <person name="Endo A."/>
        </authorList>
    </citation>
    <scope>NUCLEOTIDE SEQUENCE [LARGE SCALE GENOMIC DNA]</scope>
    <source>
        <strain evidence="1 2">JCM 31056</strain>
    </source>
</reference>
<protein>
    <recommendedName>
        <fullName evidence="3">Fic family protein</fullName>
    </recommendedName>
</protein>
<dbReference type="InterPro" id="IPR036597">
    <property type="entry name" value="Fido-like_dom_sf"/>
</dbReference>
<dbReference type="Gene3D" id="1.10.3290.10">
    <property type="entry name" value="Fido-like domain"/>
    <property type="match status" value="1"/>
</dbReference>